<keyword evidence="3" id="KW-1003">Cell membrane</keyword>
<feature type="transmembrane region" description="Helical" evidence="7">
    <location>
        <begin position="162"/>
        <end position="179"/>
    </location>
</feature>
<feature type="transmembrane region" description="Helical" evidence="7">
    <location>
        <begin position="37"/>
        <end position="58"/>
    </location>
</feature>
<keyword evidence="10" id="KW-1185">Reference proteome</keyword>
<feature type="transmembrane region" description="Helical" evidence="7">
    <location>
        <begin position="224"/>
        <end position="243"/>
    </location>
</feature>
<comment type="caution">
    <text evidence="9">The sequence shown here is derived from an EMBL/GenBank/DDBJ whole genome shotgun (WGS) entry which is preliminary data.</text>
</comment>
<evidence type="ECO:0000259" key="8">
    <source>
        <dbReference type="PROSITE" id="PS50928"/>
    </source>
</evidence>
<evidence type="ECO:0000313" key="9">
    <source>
        <dbReference type="EMBL" id="MBM7473467.1"/>
    </source>
</evidence>
<keyword evidence="4 7" id="KW-0812">Transmembrane</keyword>
<evidence type="ECO:0000256" key="1">
    <source>
        <dbReference type="ARBA" id="ARBA00004651"/>
    </source>
</evidence>
<dbReference type="Pfam" id="PF00528">
    <property type="entry name" value="BPD_transp_1"/>
    <property type="match status" value="1"/>
</dbReference>
<feature type="transmembrane region" description="Helical" evidence="7">
    <location>
        <begin position="102"/>
        <end position="124"/>
    </location>
</feature>
<feature type="transmembrane region" description="Helical" evidence="7">
    <location>
        <begin position="263"/>
        <end position="286"/>
    </location>
</feature>
<evidence type="ECO:0000256" key="6">
    <source>
        <dbReference type="ARBA" id="ARBA00023136"/>
    </source>
</evidence>
<name>A0ABS2L8R3_9MICO</name>
<keyword evidence="6 7" id="KW-0472">Membrane</keyword>
<comment type="subcellular location">
    <subcellularLocation>
        <location evidence="1 7">Cell membrane</location>
        <topology evidence="1 7">Multi-pass membrane protein</topology>
    </subcellularLocation>
</comment>
<dbReference type="InterPro" id="IPR035906">
    <property type="entry name" value="MetI-like_sf"/>
</dbReference>
<comment type="similarity">
    <text evidence="7">Belongs to the binding-protein-dependent transport system permease family.</text>
</comment>
<dbReference type="InterPro" id="IPR050366">
    <property type="entry name" value="BP-dependent_transpt_permease"/>
</dbReference>
<feature type="domain" description="ABC transmembrane type-1" evidence="8">
    <location>
        <begin position="97"/>
        <end position="286"/>
    </location>
</feature>
<protein>
    <submittedName>
        <fullName evidence="9">Peptide/nickel transport system permease protein</fullName>
    </submittedName>
</protein>
<accession>A0ABS2L8R3</accession>
<dbReference type="PANTHER" id="PTHR43386">
    <property type="entry name" value="OLIGOPEPTIDE TRANSPORT SYSTEM PERMEASE PROTEIN APPC"/>
    <property type="match status" value="1"/>
</dbReference>
<dbReference type="RefSeq" id="WP_205110975.1">
    <property type="nucleotide sequence ID" value="NZ_BAAAHT010000001.1"/>
</dbReference>
<dbReference type="CDD" id="cd06261">
    <property type="entry name" value="TM_PBP2"/>
    <property type="match status" value="1"/>
</dbReference>
<dbReference type="Proteomes" id="UP000776164">
    <property type="component" value="Unassembled WGS sequence"/>
</dbReference>
<dbReference type="EMBL" id="JAFBBU010000001">
    <property type="protein sequence ID" value="MBM7473467.1"/>
    <property type="molecule type" value="Genomic_DNA"/>
</dbReference>
<keyword evidence="2 7" id="KW-0813">Transport</keyword>
<evidence type="ECO:0000256" key="4">
    <source>
        <dbReference type="ARBA" id="ARBA00022692"/>
    </source>
</evidence>
<evidence type="ECO:0000256" key="2">
    <source>
        <dbReference type="ARBA" id="ARBA00022448"/>
    </source>
</evidence>
<dbReference type="InterPro" id="IPR000515">
    <property type="entry name" value="MetI-like"/>
</dbReference>
<evidence type="ECO:0000313" key="10">
    <source>
        <dbReference type="Proteomes" id="UP000776164"/>
    </source>
</evidence>
<dbReference type="Gene3D" id="1.10.3720.10">
    <property type="entry name" value="MetI-like"/>
    <property type="match status" value="1"/>
</dbReference>
<dbReference type="SUPFAM" id="SSF161098">
    <property type="entry name" value="MetI-like"/>
    <property type="match status" value="1"/>
</dbReference>
<evidence type="ECO:0000256" key="7">
    <source>
        <dbReference type="RuleBase" id="RU363032"/>
    </source>
</evidence>
<organism evidence="9 10">
    <name type="scientific">Subtercola frigoramans</name>
    <dbReference type="NCBI Taxonomy" id="120298"/>
    <lineage>
        <taxon>Bacteria</taxon>
        <taxon>Bacillati</taxon>
        <taxon>Actinomycetota</taxon>
        <taxon>Actinomycetes</taxon>
        <taxon>Micrococcales</taxon>
        <taxon>Microbacteriaceae</taxon>
        <taxon>Subtercola</taxon>
    </lineage>
</organism>
<sequence length="295" mass="30799">MTITIPDPAIEGEKPGALVPTRVVSLRALAPGLRTPSGMIGTTIIVIWVVVALSWSLWAQDPFATNALATFRAPSPSHLFGTDSLGRDVFARVMAGSSTSLIIGPSATLIAMAGGILFGGLAGYLGGMADEIIMRIADVLLAFPAMIIAIILLGLLQSDVGSLILLLALFFMPLVARTVRGAVINVKNQEYVEAARLRGESTPYILFAEILPNISGVLVVEATVRLSSAIVTSASLSFIGLGVQPPSPDWGLAIATEAPYLTIAWWAALFPSLALASLVVGVALLAEGLREGSER</sequence>
<proteinExistence type="inferred from homology"/>
<keyword evidence="5 7" id="KW-1133">Transmembrane helix</keyword>
<evidence type="ECO:0000256" key="5">
    <source>
        <dbReference type="ARBA" id="ARBA00022989"/>
    </source>
</evidence>
<evidence type="ECO:0000256" key="3">
    <source>
        <dbReference type="ARBA" id="ARBA00022475"/>
    </source>
</evidence>
<gene>
    <name evidence="9" type="ORF">JOE66_003101</name>
</gene>
<feature type="transmembrane region" description="Helical" evidence="7">
    <location>
        <begin position="136"/>
        <end position="156"/>
    </location>
</feature>
<dbReference type="PROSITE" id="PS50928">
    <property type="entry name" value="ABC_TM1"/>
    <property type="match status" value="1"/>
</dbReference>
<reference evidence="9 10" key="1">
    <citation type="submission" date="2021-01" db="EMBL/GenBank/DDBJ databases">
        <title>Sequencing the genomes of 1000 actinobacteria strains.</title>
        <authorList>
            <person name="Klenk H.-P."/>
        </authorList>
    </citation>
    <scope>NUCLEOTIDE SEQUENCE [LARGE SCALE GENOMIC DNA]</scope>
    <source>
        <strain evidence="9 10">DSM 13057</strain>
    </source>
</reference>
<dbReference type="PANTHER" id="PTHR43386:SF25">
    <property type="entry name" value="PEPTIDE ABC TRANSPORTER PERMEASE PROTEIN"/>
    <property type="match status" value="1"/>
</dbReference>